<evidence type="ECO:0000313" key="16">
    <source>
        <dbReference type="EMBL" id="OTX96524.1"/>
    </source>
</evidence>
<comment type="pathway">
    <text evidence="4">Antibiotic biosynthesis; bacillaene biosynthesis.</text>
</comment>
<evidence type="ECO:0000259" key="14">
    <source>
        <dbReference type="PROSITE" id="PS52004"/>
    </source>
</evidence>
<dbReference type="InterPro" id="IPR050091">
    <property type="entry name" value="PKS_NRPS_Biosynth_Enz"/>
</dbReference>
<dbReference type="Pfam" id="PF16197">
    <property type="entry name" value="KAsynt_C_assoc"/>
    <property type="match status" value="1"/>
</dbReference>
<dbReference type="SUPFAM" id="SSF53901">
    <property type="entry name" value="Thiolase-like"/>
    <property type="match status" value="1"/>
</dbReference>
<dbReference type="Pfam" id="PF14765">
    <property type="entry name" value="PS-DH"/>
    <property type="match status" value="1"/>
</dbReference>
<dbReference type="Pfam" id="PF22336">
    <property type="entry name" value="RhiE-like_linker"/>
    <property type="match status" value="2"/>
</dbReference>
<dbReference type="EMBL" id="NFDE01000007">
    <property type="protein sequence ID" value="OTX96524.1"/>
    <property type="molecule type" value="Genomic_DNA"/>
</dbReference>
<evidence type="ECO:0000256" key="4">
    <source>
        <dbReference type="ARBA" id="ARBA00004789"/>
    </source>
</evidence>
<feature type="domain" description="PKS/mFAS DH" evidence="15">
    <location>
        <begin position="197"/>
        <end position="478"/>
    </location>
</feature>
<keyword evidence="8" id="KW-0808">Transferase</keyword>
<dbReference type="SUPFAM" id="SSF47336">
    <property type="entry name" value="ACP-like"/>
    <property type="match status" value="1"/>
</dbReference>
<feature type="domain" description="Carrier" evidence="13">
    <location>
        <begin position="497"/>
        <end position="574"/>
    </location>
</feature>
<feature type="domain" description="Ketosynthase family 3 (KS3)" evidence="14">
    <location>
        <begin position="622"/>
        <end position="1058"/>
    </location>
</feature>
<evidence type="ECO:0000256" key="5">
    <source>
        <dbReference type="ARBA" id="ARBA00022450"/>
    </source>
</evidence>
<dbReference type="RefSeq" id="WP_207634042.1">
    <property type="nucleotide sequence ID" value="NZ_NFDE01000007.1"/>
</dbReference>
<dbReference type="PROSITE" id="PS52004">
    <property type="entry name" value="KS3_2"/>
    <property type="match status" value="1"/>
</dbReference>
<comment type="cofactor">
    <cofactor evidence="1">
        <name>pantetheine 4'-phosphate</name>
        <dbReference type="ChEBI" id="CHEBI:47942"/>
    </cofactor>
</comment>
<dbReference type="Pfam" id="PF00550">
    <property type="entry name" value="PP-binding"/>
    <property type="match status" value="1"/>
</dbReference>
<dbReference type="InterPro" id="IPR016039">
    <property type="entry name" value="Thiolase-like"/>
</dbReference>
<dbReference type="Pfam" id="PF00109">
    <property type="entry name" value="ketoacyl-synt"/>
    <property type="match status" value="1"/>
</dbReference>
<gene>
    <name evidence="16" type="ORF">BK730_02725</name>
</gene>
<dbReference type="GO" id="GO:0006633">
    <property type="term" value="P:fatty acid biosynthetic process"/>
    <property type="evidence" value="ECO:0007669"/>
    <property type="project" value="InterPro"/>
</dbReference>
<dbReference type="CDD" id="cd00833">
    <property type="entry name" value="PKS"/>
    <property type="match status" value="1"/>
</dbReference>
<dbReference type="InterPro" id="IPR014030">
    <property type="entry name" value="Ketoacyl_synth_N"/>
</dbReference>
<proteinExistence type="predicted"/>
<keyword evidence="5" id="KW-0596">Phosphopantetheine</keyword>
<evidence type="ECO:0000259" key="15">
    <source>
        <dbReference type="PROSITE" id="PS52019"/>
    </source>
</evidence>
<dbReference type="Gene3D" id="3.10.129.110">
    <property type="entry name" value="Polyketide synthase dehydratase"/>
    <property type="match status" value="1"/>
</dbReference>
<keyword evidence="9" id="KW-0677">Repeat</keyword>
<feature type="region of interest" description="C-terminal hotdog fold" evidence="12">
    <location>
        <begin position="337"/>
        <end position="478"/>
    </location>
</feature>
<dbReference type="InterPro" id="IPR054514">
    <property type="entry name" value="RhiE-like_linker"/>
</dbReference>
<organism evidence="16 17">
    <name type="scientific">Bacillus wiedmannii</name>
    <dbReference type="NCBI Taxonomy" id="1890302"/>
    <lineage>
        <taxon>Bacteria</taxon>
        <taxon>Bacillati</taxon>
        <taxon>Bacillota</taxon>
        <taxon>Bacilli</taxon>
        <taxon>Bacillales</taxon>
        <taxon>Bacillaceae</taxon>
        <taxon>Bacillus</taxon>
        <taxon>Bacillus cereus group</taxon>
    </lineage>
</organism>
<dbReference type="InterPro" id="IPR020841">
    <property type="entry name" value="PKS_Beta-ketoAc_synthase_dom"/>
</dbReference>
<dbReference type="InterPro" id="IPR014031">
    <property type="entry name" value="Ketoacyl_synth_C"/>
</dbReference>
<dbReference type="GO" id="GO:0071770">
    <property type="term" value="P:DIM/DIP cell wall layer assembly"/>
    <property type="evidence" value="ECO:0007669"/>
    <property type="project" value="TreeGrafter"/>
</dbReference>
<dbReference type="InterPro" id="IPR036736">
    <property type="entry name" value="ACP-like_sf"/>
</dbReference>
<dbReference type="InterPro" id="IPR018201">
    <property type="entry name" value="Ketoacyl_synth_AS"/>
</dbReference>
<feature type="region of interest" description="N-terminal hotdog fold" evidence="12">
    <location>
        <begin position="197"/>
        <end position="323"/>
    </location>
</feature>
<evidence type="ECO:0000256" key="11">
    <source>
        <dbReference type="ARBA" id="ARBA00023315"/>
    </source>
</evidence>
<feature type="active site" description="Proton donor; for dehydratase activity" evidence="12">
    <location>
        <position position="396"/>
    </location>
</feature>
<dbReference type="PROSITE" id="PS00606">
    <property type="entry name" value="KS3_1"/>
    <property type="match status" value="1"/>
</dbReference>
<dbReference type="GO" id="GO:0005737">
    <property type="term" value="C:cytoplasm"/>
    <property type="evidence" value="ECO:0007669"/>
    <property type="project" value="UniProtKB-SubCell"/>
</dbReference>
<dbReference type="InterPro" id="IPR042104">
    <property type="entry name" value="PKS_dehydratase_sf"/>
</dbReference>
<comment type="function">
    <text evidence="2">Involved in some intermediate steps for the synthesis of the antibiotic polyketide bacillaene which is involved in secondary metabolism.</text>
</comment>
<keyword evidence="11" id="KW-0012">Acyltransferase</keyword>
<dbReference type="GO" id="GO:0004315">
    <property type="term" value="F:3-oxoacyl-[acyl-carrier-protein] synthase activity"/>
    <property type="evidence" value="ECO:0007669"/>
    <property type="project" value="InterPro"/>
</dbReference>
<dbReference type="InterPro" id="IPR032821">
    <property type="entry name" value="PKS_assoc"/>
</dbReference>
<evidence type="ECO:0000259" key="13">
    <source>
        <dbReference type="PROSITE" id="PS50075"/>
    </source>
</evidence>
<evidence type="ECO:0000256" key="8">
    <source>
        <dbReference type="ARBA" id="ARBA00022679"/>
    </source>
</evidence>
<dbReference type="GO" id="GO:0005886">
    <property type="term" value="C:plasma membrane"/>
    <property type="evidence" value="ECO:0007669"/>
    <property type="project" value="TreeGrafter"/>
</dbReference>
<dbReference type="Pfam" id="PF21089">
    <property type="entry name" value="PKS_DH_N"/>
    <property type="match status" value="1"/>
</dbReference>
<comment type="subcellular location">
    <subcellularLocation>
        <location evidence="3">Cytoplasm</location>
    </subcellularLocation>
</comment>
<dbReference type="PROSITE" id="PS52019">
    <property type="entry name" value="PKS_MFAS_DH"/>
    <property type="match status" value="1"/>
</dbReference>
<keyword evidence="10" id="KW-0521">NADP</keyword>
<keyword evidence="6" id="KW-0963">Cytoplasm</keyword>
<evidence type="ECO:0000256" key="3">
    <source>
        <dbReference type="ARBA" id="ARBA00004496"/>
    </source>
</evidence>
<dbReference type="PROSITE" id="PS50075">
    <property type="entry name" value="CARRIER"/>
    <property type="match status" value="1"/>
</dbReference>
<evidence type="ECO:0000256" key="12">
    <source>
        <dbReference type="PROSITE-ProRule" id="PRU01363"/>
    </source>
</evidence>
<evidence type="ECO:0000256" key="1">
    <source>
        <dbReference type="ARBA" id="ARBA00001957"/>
    </source>
</evidence>
<dbReference type="InterPro" id="IPR049552">
    <property type="entry name" value="PKS_DH_N"/>
</dbReference>
<dbReference type="Gene3D" id="3.40.47.10">
    <property type="match status" value="1"/>
</dbReference>
<evidence type="ECO:0000313" key="17">
    <source>
        <dbReference type="Proteomes" id="UP000194945"/>
    </source>
</evidence>
<accession>A0A242ZMD9</accession>
<dbReference type="SMART" id="SM00823">
    <property type="entry name" value="PKS_PP"/>
    <property type="match status" value="1"/>
</dbReference>
<dbReference type="InterPro" id="IPR020806">
    <property type="entry name" value="PKS_PP-bd"/>
</dbReference>
<sequence length="1326" mass="150182">MKSNRIDSSFHNEKANSYIEFESLTSNANESDLDAFKEEYTYNNASQNSLINNTQLVILSAKNQDRLKEYAERIYKFVKETKDISIEEIAYTLQISRHPMEERVAFIVDSVKQLEILLFNYINNTNNKINELVFMGGIKKSREVNPAIIKQALLIKDLPILGSSWVNGGNIDWHVLHANQCPSLVSIPGYPFEKKRHWLPTSDIRPKEQKFSDLENNNYYFNYNEPYLRDHVTFGEQVLLGVTHCSLAIESARVLFKNAKNIHINNFMLVEPIVVRQNEKIEIRIDINEVDSTYQFSSKYRSNANDNYKEAANGEFSFLGEEKREMFDLKHFIDTSEISYNSQDIYNNKKPDVYGDSLWTVKEAYVRDQEVVGKLEISNAINEDVHDYHIHPALLDGAMVSRFALLEDTKEPEPFIPFMIKKITTFNELSSDCYCHVKPIKSNDEMWEADLTLFDSNGTVLVELQGFVCKRVRVNVSDEVSDVREINRSYPSYGESDLLLNIKRYILDKISNITKNPLDLTKCNKNFMDLGTTSIALVDLSKNLASELDITLYPTIFFEYPSINDLATYFATEYPEKFISISDEVSNDMSLTQQVIEKAPKTNIQNSVLPSHVEKEEYSEQDEPIAIIGLSGIMPQSDNLDEFWGYLEAGENLVTEIPSNRWDWREYYRGSTNNDGKTNIIWGGFMNAVDKFDAKFFGISPREARLMDPQQRLTLQLVWKAIEDAGYSPRSLSGSKTGLFMGVAGHDYSDVLDKGIVNSGAQALTGNAHNILTGRVSYLLNLHGPSEPIDTACSSSLVAIHRAVESLRSGECELALAGGINVIASPSLYVSFDQVGLLSPDGKCKTFDQGADGTVRGEGAGVILLKPLSKAIQDKDHIHAVIRGNAVNHGGHASSLTAPNPKAQAEVITKAYEKANVDPTTVTYIEAHGTGTALGDPVEINGLKNAFRYLYERWGTENKQKHCGISTVKANMGHLETAAGIAGIIKILLSMKHQKLPGLINFKELNPYIKLDGSPFYLVEKTQPWKRQKDAHGQEIPYRAGISSFGFSGVNAHIVLEEYRGSKVVEEQNTPELLVLSAQTEERLKVYAQELSSFLKTSISKECEDHEVVLIEEQVLNEVVDMLSSIFNIERSEIEKYTSVTDFGIDQVMWARLVDNMNQRYGLECEVSHFIWDSCPLDIAKVLSTYPEVIQYYEVNRKPKAFENRQMKNFSLQEVAYTLQVGREGMEERLALIATSIEEVISKLEQFIAGKEENAQVYKGNLSRRESPNSINEFKGLNQAIKQRDLETLAELWISGEDISAWEELYEETPYRVTLPTYPFEETKYW</sequence>
<name>A0A242ZMD9_9BACI</name>
<dbReference type="Gene3D" id="1.10.1200.10">
    <property type="entry name" value="ACP-like"/>
    <property type="match status" value="1"/>
</dbReference>
<dbReference type="SMART" id="SM00825">
    <property type="entry name" value="PKS_KS"/>
    <property type="match status" value="1"/>
</dbReference>
<dbReference type="InterPro" id="IPR009081">
    <property type="entry name" value="PP-bd_ACP"/>
</dbReference>
<evidence type="ECO:0000256" key="7">
    <source>
        <dbReference type="ARBA" id="ARBA00022553"/>
    </source>
</evidence>
<feature type="active site" description="Proton acceptor; for dehydratase activity" evidence="12">
    <location>
        <position position="231"/>
    </location>
</feature>
<dbReference type="InterPro" id="IPR049551">
    <property type="entry name" value="PKS_DH_C"/>
</dbReference>
<reference evidence="16 17" key="1">
    <citation type="submission" date="2016-10" db="EMBL/GenBank/DDBJ databases">
        <title>Comparative genomics of Bacillus thuringiensis reveals a path to pathogens against multiple invertebrate hosts.</title>
        <authorList>
            <person name="Zheng J."/>
            <person name="Gao Q."/>
            <person name="Liu H."/>
            <person name="Peng D."/>
            <person name="Ruan L."/>
            <person name="Sun M."/>
        </authorList>
    </citation>
    <scope>NUCLEOTIDE SEQUENCE [LARGE SCALE GENOMIC DNA]</scope>
    <source>
        <strain evidence="16">BGSC 4BK1</strain>
    </source>
</reference>
<comment type="caution">
    <text evidence="16">The sequence shown here is derived from an EMBL/GenBank/DDBJ whole genome shotgun (WGS) entry which is preliminary data.</text>
</comment>
<evidence type="ECO:0000256" key="9">
    <source>
        <dbReference type="ARBA" id="ARBA00022737"/>
    </source>
</evidence>
<dbReference type="InterPro" id="IPR049900">
    <property type="entry name" value="PKS_mFAS_DH"/>
</dbReference>
<protein>
    <submittedName>
        <fullName evidence="16">Uncharacterized protein</fullName>
    </submittedName>
</protein>
<evidence type="ECO:0000256" key="6">
    <source>
        <dbReference type="ARBA" id="ARBA00022490"/>
    </source>
</evidence>
<feature type="non-terminal residue" evidence="16">
    <location>
        <position position="1326"/>
    </location>
</feature>
<keyword evidence="7" id="KW-0597">Phosphoprotein</keyword>
<dbReference type="Gene3D" id="3.30.70.3290">
    <property type="match status" value="2"/>
</dbReference>
<dbReference type="PANTHER" id="PTHR43775:SF37">
    <property type="entry name" value="SI:DKEY-61P9.11"/>
    <property type="match status" value="1"/>
</dbReference>
<evidence type="ECO:0000256" key="10">
    <source>
        <dbReference type="ARBA" id="ARBA00022857"/>
    </source>
</evidence>
<dbReference type="GO" id="GO:0031177">
    <property type="term" value="F:phosphopantetheine binding"/>
    <property type="evidence" value="ECO:0007669"/>
    <property type="project" value="InterPro"/>
</dbReference>
<dbReference type="FunFam" id="3.40.47.10:FF:000019">
    <property type="entry name" value="Polyketide synthase type I"/>
    <property type="match status" value="1"/>
</dbReference>
<dbReference type="PANTHER" id="PTHR43775">
    <property type="entry name" value="FATTY ACID SYNTHASE"/>
    <property type="match status" value="1"/>
</dbReference>
<dbReference type="Proteomes" id="UP000194945">
    <property type="component" value="Unassembled WGS sequence"/>
</dbReference>
<evidence type="ECO:0000256" key="2">
    <source>
        <dbReference type="ARBA" id="ARBA00003299"/>
    </source>
</evidence>
<dbReference type="Pfam" id="PF02801">
    <property type="entry name" value="Ketoacyl-synt_C"/>
    <property type="match status" value="1"/>
</dbReference>
<dbReference type="GO" id="GO:0004312">
    <property type="term" value="F:fatty acid synthase activity"/>
    <property type="evidence" value="ECO:0007669"/>
    <property type="project" value="TreeGrafter"/>
</dbReference>